<proteinExistence type="predicted"/>
<feature type="region of interest" description="Disordered" evidence="1">
    <location>
        <begin position="156"/>
        <end position="183"/>
    </location>
</feature>
<dbReference type="EMBL" id="MTKQ01000143">
    <property type="protein sequence ID" value="RWX47821.1"/>
    <property type="molecule type" value="Genomic_DNA"/>
</dbReference>
<feature type="non-terminal residue" evidence="2">
    <location>
        <position position="207"/>
    </location>
</feature>
<feature type="compositionally biased region" description="Basic and acidic residues" evidence="1">
    <location>
        <begin position="159"/>
        <end position="169"/>
    </location>
</feature>
<dbReference type="Proteomes" id="UP000286862">
    <property type="component" value="Unassembled WGS sequence"/>
</dbReference>
<gene>
    <name evidence="2" type="ORF">VT99_11434</name>
</gene>
<evidence type="ECO:0000256" key="1">
    <source>
        <dbReference type="SAM" id="MobiDB-lite"/>
    </source>
</evidence>
<protein>
    <submittedName>
        <fullName evidence="2">Uncharacterized protein</fullName>
    </submittedName>
</protein>
<name>A0A444J418_9BACT</name>
<reference evidence="2 3" key="1">
    <citation type="submission" date="2017-01" db="EMBL/GenBank/DDBJ databases">
        <title>The cable genome- insights into the physiology and evolution of filamentous bacteria capable of sulfide oxidation via long distance electron transfer.</title>
        <authorList>
            <person name="Schreiber L."/>
            <person name="Bjerg J.T."/>
            <person name="Boggild A."/>
            <person name="Van De Vossenberg J."/>
            <person name="Meysman F."/>
            <person name="Nielsen L.P."/>
            <person name="Schramm A."/>
            <person name="Kjeldsen K.U."/>
        </authorList>
    </citation>
    <scope>NUCLEOTIDE SEQUENCE [LARGE SCALE GENOMIC DNA]</scope>
    <source>
        <strain evidence="2">A2</strain>
    </source>
</reference>
<sequence>MILFCEECGQRNSVTLTPSLIENNSFTCQFCRFNSPFPFLDQERKSTGSNPGITWVPEVLRLGPEAEKEGQRFQLIFKVTDIQTPELKVEPFRDLAHLITVEKTARDSFTVIVSPLGKDNLLPPGYDGTGLIYSEEHLMSWGTINIVYEHQVDASAEEGGTKEKKEEKIFSPVKGKSKKGKDENHKILHQQLAEYKTQLHQAKTTKH</sequence>
<organism evidence="2 3">
    <name type="scientific">Candidatus Electrothrix marina</name>
    <dbReference type="NCBI Taxonomy" id="1859130"/>
    <lineage>
        <taxon>Bacteria</taxon>
        <taxon>Pseudomonadati</taxon>
        <taxon>Thermodesulfobacteriota</taxon>
        <taxon>Desulfobulbia</taxon>
        <taxon>Desulfobulbales</taxon>
        <taxon>Desulfobulbaceae</taxon>
        <taxon>Candidatus Electrothrix</taxon>
    </lineage>
</organism>
<evidence type="ECO:0000313" key="2">
    <source>
        <dbReference type="EMBL" id="RWX47821.1"/>
    </source>
</evidence>
<comment type="caution">
    <text evidence="2">The sequence shown here is derived from an EMBL/GenBank/DDBJ whole genome shotgun (WGS) entry which is preliminary data.</text>
</comment>
<dbReference type="AlphaFoldDB" id="A0A444J418"/>
<accession>A0A444J418</accession>
<evidence type="ECO:0000313" key="3">
    <source>
        <dbReference type="Proteomes" id="UP000286862"/>
    </source>
</evidence>